<protein>
    <submittedName>
        <fullName evidence="2">Uncharacterized protein</fullName>
    </submittedName>
</protein>
<evidence type="ECO:0000313" key="2">
    <source>
        <dbReference type="EMBL" id="MBU2709551.1"/>
    </source>
</evidence>
<comment type="caution">
    <text evidence="2">The sequence shown here is derived from an EMBL/GenBank/DDBJ whole genome shotgun (WGS) entry which is preliminary data.</text>
</comment>
<dbReference type="RefSeq" id="WP_215817717.1">
    <property type="nucleotide sequence ID" value="NZ_JAGSOY010000001.1"/>
</dbReference>
<evidence type="ECO:0000256" key="1">
    <source>
        <dbReference type="SAM" id="MobiDB-lite"/>
    </source>
</evidence>
<accession>A0ABS5Z678</accession>
<reference evidence="2 3" key="1">
    <citation type="submission" date="2021-04" db="EMBL/GenBank/DDBJ databases">
        <authorList>
            <person name="Pira H."/>
            <person name="Risdian C."/>
            <person name="Wink J."/>
        </authorList>
    </citation>
    <scope>NUCLEOTIDE SEQUENCE [LARGE SCALE GENOMIC DNA]</scope>
    <source>
        <strain evidence="2 3">WH53</strain>
    </source>
</reference>
<feature type="compositionally biased region" description="Basic and acidic residues" evidence="1">
    <location>
        <begin position="1"/>
        <end position="32"/>
    </location>
</feature>
<organism evidence="2 3">
    <name type="scientific">Zooshikella harenae</name>
    <dbReference type="NCBI Taxonomy" id="2827238"/>
    <lineage>
        <taxon>Bacteria</taxon>
        <taxon>Pseudomonadati</taxon>
        <taxon>Pseudomonadota</taxon>
        <taxon>Gammaproteobacteria</taxon>
        <taxon>Oceanospirillales</taxon>
        <taxon>Zooshikellaceae</taxon>
        <taxon>Zooshikella</taxon>
    </lineage>
</organism>
<proteinExistence type="predicted"/>
<dbReference type="Proteomes" id="UP000690515">
    <property type="component" value="Unassembled WGS sequence"/>
</dbReference>
<gene>
    <name evidence="2" type="ORF">KCG35_00605</name>
</gene>
<keyword evidence="3" id="KW-1185">Reference proteome</keyword>
<evidence type="ECO:0000313" key="3">
    <source>
        <dbReference type="Proteomes" id="UP000690515"/>
    </source>
</evidence>
<dbReference type="EMBL" id="JAGSOY010000001">
    <property type="protein sequence ID" value="MBU2709551.1"/>
    <property type="molecule type" value="Genomic_DNA"/>
</dbReference>
<feature type="compositionally biased region" description="Basic and acidic residues" evidence="1">
    <location>
        <begin position="42"/>
        <end position="68"/>
    </location>
</feature>
<name>A0ABS5Z678_9GAMM</name>
<sequence>MTGYSKEKANRLIKQHEDAAAKLEKEAKEAAKSETFQTSHSNELKQQAKRERDKADNLRHLKKHWGDD</sequence>
<feature type="region of interest" description="Disordered" evidence="1">
    <location>
        <begin position="1"/>
        <end position="68"/>
    </location>
</feature>